<dbReference type="EMBL" id="KB446558">
    <property type="protein sequence ID" value="EME82713.1"/>
    <property type="molecule type" value="Genomic_DNA"/>
</dbReference>
<dbReference type="OrthoDB" id="4738875at2759"/>
<dbReference type="VEuPathDB" id="FungiDB:MYCFIDRAFT_174272"/>
<proteinExistence type="predicted"/>
<dbReference type="KEGG" id="pfj:MYCFIDRAFT_174272"/>
<name>M3AZX6_PSEFD</name>
<sequence length="338" mass="38093">MANIANFTHSIIIIVVTCDYIDVDIPVSVNAAIFSPSLPTVPILSIVGLLSDSGAVSYFITISCVLARRLHGRPLLLGRWSLGLLYTNSSMTGESIQGRSSTFIAISLIRSYGVQGEVETHSYSFIRQLEHFPSFTILQSIHIPATLTSVIETTIKMATTTPPFILTRATPQDIPEICSLMYDSFPPHIRLLFMGCESLDDLPKYQEQCIHRMHTDKSDIWIQVRDRATGKVIAAANWKVYVNGEPEDLGEEIPDWVSEGQKWRSEEAKRIMGERRKTANPGPFVRRFFSSTIQKISLFTFDILLIHITFRSSYLFHQFGVPKARRRLDAITMGPVNR</sequence>
<dbReference type="SUPFAM" id="SSF55729">
    <property type="entry name" value="Acyl-CoA N-acyltransferases (Nat)"/>
    <property type="match status" value="1"/>
</dbReference>
<gene>
    <name evidence="1" type="ORF">MYCFIDRAFT_174272</name>
</gene>
<dbReference type="RefSeq" id="XP_007926157.1">
    <property type="nucleotide sequence ID" value="XM_007927966.1"/>
</dbReference>
<evidence type="ECO:0000313" key="1">
    <source>
        <dbReference type="EMBL" id="EME82713.1"/>
    </source>
</evidence>
<accession>M3AZX6</accession>
<dbReference type="HOGENOM" id="CLU_821655_0_0_1"/>
<dbReference type="InterPro" id="IPR016181">
    <property type="entry name" value="Acyl_CoA_acyltransferase"/>
</dbReference>
<dbReference type="GeneID" id="19333150"/>
<evidence type="ECO:0000313" key="2">
    <source>
        <dbReference type="Proteomes" id="UP000016932"/>
    </source>
</evidence>
<dbReference type="Proteomes" id="UP000016932">
    <property type="component" value="Unassembled WGS sequence"/>
</dbReference>
<dbReference type="Gene3D" id="3.40.630.30">
    <property type="match status" value="1"/>
</dbReference>
<reference evidence="1 2" key="1">
    <citation type="journal article" date="2012" name="PLoS Pathog.">
        <title>Diverse lifestyles and strategies of plant pathogenesis encoded in the genomes of eighteen Dothideomycetes fungi.</title>
        <authorList>
            <person name="Ohm R.A."/>
            <person name="Feau N."/>
            <person name="Henrissat B."/>
            <person name="Schoch C.L."/>
            <person name="Horwitz B.A."/>
            <person name="Barry K.W."/>
            <person name="Condon B.J."/>
            <person name="Copeland A.C."/>
            <person name="Dhillon B."/>
            <person name="Glaser F."/>
            <person name="Hesse C.N."/>
            <person name="Kosti I."/>
            <person name="LaButti K."/>
            <person name="Lindquist E.A."/>
            <person name="Lucas S."/>
            <person name="Salamov A.A."/>
            <person name="Bradshaw R.E."/>
            <person name="Ciuffetti L."/>
            <person name="Hamelin R.C."/>
            <person name="Kema G.H.J."/>
            <person name="Lawrence C."/>
            <person name="Scott J.A."/>
            <person name="Spatafora J.W."/>
            <person name="Turgeon B.G."/>
            <person name="de Wit P.J.G.M."/>
            <person name="Zhong S."/>
            <person name="Goodwin S.B."/>
            <person name="Grigoriev I.V."/>
        </authorList>
    </citation>
    <scope>NUCLEOTIDE SEQUENCE [LARGE SCALE GENOMIC DNA]</scope>
    <source>
        <strain evidence="1 2">CIRAD86</strain>
    </source>
</reference>
<organism evidence="1 2">
    <name type="scientific">Pseudocercospora fijiensis (strain CIRAD86)</name>
    <name type="common">Black leaf streak disease fungus</name>
    <name type="synonym">Mycosphaerella fijiensis</name>
    <dbReference type="NCBI Taxonomy" id="383855"/>
    <lineage>
        <taxon>Eukaryota</taxon>
        <taxon>Fungi</taxon>
        <taxon>Dikarya</taxon>
        <taxon>Ascomycota</taxon>
        <taxon>Pezizomycotina</taxon>
        <taxon>Dothideomycetes</taxon>
        <taxon>Dothideomycetidae</taxon>
        <taxon>Mycosphaerellales</taxon>
        <taxon>Mycosphaerellaceae</taxon>
        <taxon>Pseudocercospora</taxon>
    </lineage>
</organism>
<dbReference type="AlphaFoldDB" id="M3AZX6"/>
<keyword evidence="2" id="KW-1185">Reference proteome</keyword>
<protein>
    <submittedName>
        <fullName evidence="1">Uncharacterized protein</fullName>
    </submittedName>
</protein>